<reference evidence="2" key="1">
    <citation type="submission" date="2021-05" db="EMBL/GenBank/DDBJ databases">
        <authorList>
            <person name="Alioto T."/>
            <person name="Alioto T."/>
            <person name="Gomez Garrido J."/>
        </authorList>
    </citation>
    <scope>NUCLEOTIDE SEQUENCE</scope>
</reference>
<organism evidence="2">
    <name type="scientific">Cacopsylla melanoneura</name>
    <dbReference type="NCBI Taxonomy" id="428564"/>
    <lineage>
        <taxon>Eukaryota</taxon>
        <taxon>Metazoa</taxon>
        <taxon>Ecdysozoa</taxon>
        <taxon>Arthropoda</taxon>
        <taxon>Hexapoda</taxon>
        <taxon>Insecta</taxon>
        <taxon>Pterygota</taxon>
        <taxon>Neoptera</taxon>
        <taxon>Paraneoptera</taxon>
        <taxon>Hemiptera</taxon>
        <taxon>Sternorrhyncha</taxon>
        <taxon>Psylloidea</taxon>
        <taxon>Psyllidae</taxon>
        <taxon>Psyllinae</taxon>
        <taxon>Cacopsylla</taxon>
    </lineage>
</organism>
<sequence length="415" mass="51118">MAGFFQTMLLLSIFSSLNTHKCREDFQKSLRESNLEKRVMIIRKEITKKTTAQMKGDIGKHDFRRMRREAKSTELKEQIRTVFNRTALEEQNGTGLIKKKRKYKKRNTTHLIGKLKRIKKKMTKEELHGMNEKIRAYWRKRMAQGITRRFPNRNRTWSSEQKKQKVVEKIRKTWMRRKESVGTKIFKEHGERMRKIWKRLREEEGRTDLFRIQTKNLRTYWNNLREQGRTDIMNKIHKKQSKWMTNFWQTDAGDKRLRDMSIRMKIFWRRRRKEIMLEERELRRRQLIVSCMENFDRTMKAKGLRSPYELKQLNDLFKRMLDEYIGLERREEHAIFMKGMWGDKLEEWDMNGYPGGDISNRLSLFWTPDKRTEMSEQLMEYWRREKEYCANNKDEMSQQLLEYWRRERDYYAAGR</sequence>
<feature type="chain" id="PRO_5034915196" evidence="1">
    <location>
        <begin position="20"/>
        <end position="415"/>
    </location>
</feature>
<evidence type="ECO:0000256" key="1">
    <source>
        <dbReference type="SAM" id="SignalP"/>
    </source>
</evidence>
<protein>
    <submittedName>
        <fullName evidence="2">Uncharacterized protein</fullName>
    </submittedName>
</protein>
<evidence type="ECO:0000313" key="2">
    <source>
        <dbReference type="EMBL" id="CAG6737962.1"/>
    </source>
</evidence>
<keyword evidence="1" id="KW-0732">Signal</keyword>
<accession>A0A8D8Z199</accession>
<feature type="signal peptide" evidence="1">
    <location>
        <begin position="1"/>
        <end position="19"/>
    </location>
</feature>
<dbReference type="EMBL" id="HBUF01405476">
    <property type="protein sequence ID" value="CAG6737962.1"/>
    <property type="molecule type" value="Transcribed_RNA"/>
</dbReference>
<proteinExistence type="predicted"/>
<name>A0A8D8Z199_9HEMI</name>
<dbReference type="AlphaFoldDB" id="A0A8D8Z199"/>